<keyword evidence="2" id="KW-1185">Reference proteome</keyword>
<proteinExistence type="predicted"/>
<dbReference type="InterPro" id="IPR046275">
    <property type="entry name" value="DUF6308"/>
</dbReference>
<reference evidence="1" key="1">
    <citation type="submission" date="2020-10" db="EMBL/GenBank/DDBJ databases">
        <title>Sequencing the genomes of 1000 actinobacteria strains.</title>
        <authorList>
            <person name="Klenk H.-P."/>
        </authorList>
    </citation>
    <scope>NUCLEOTIDE SEQUENCE</scope>
    <source>
        <strain evidence="1">DSM 46832</strain>
    </source>
</reference>
<evidence type="ECO:0000313" key="1">
    <source>
        <dbReference type="EMBL" id="MBE1487517.1"/>
    </source>
</evidence>
<organism evidence="1 2">
    <name type="scientific">Plantactinospora soyae</name>
    <dbReference type="NCBI Taxonomy" id="1544732"/>
    <lineage>
        <taxon>Bacteria</taxon>
        <taxon>Bacillati</taxon>
        <taxon>Actinomycetota</taxon>
        <taxon>Actinomycetes</taxon>
        <taxon>Micromonosporales</taxon>
        <taxon>Micromonosporaceae</taxon>
        <taxon>Plantactinospora</taxon>
    </lineage>
</organism>
<gene>
    <name evidence="1" type="ORF">H4W31_003155</name>
</gene>
<dbReference type="AlphaFoldDB" id="A0A927QY63"/>
<dbReference type="Pfam" id="PF19827">
    <property type="entry name" value="DUF6308"/>
    <property type="match status" value="1"/>
</dbReference>
<comment type="caution">
    <text evidence="1">The sequence shown here is derived from an EMBL/GenBank/DDBJ whole genome shotgun (WGS) entry which is preliminary data.</text>
</comment>
<dbReference type="RefSeq" id="WP_192767346.1">
    <property type="nucleotide sequence ID" value="NZ_JADBEB010000001.1"/>
</dbReference>
<dbReference type="Proteomes" id="UP000649753">
    <property type="component" value="Unassembled WGS sequence"/>
</dbReference>
<accession>A0A927QY63</accession>
<dbReference type="EMBL" id="JADBEB010000001">
    <property type="protein sequence ID" value="MBE1487517.1"/>
    <property type="molecule type" value="Genomic_DNA"/>
</dbReference>
<protein>
    <submittedName>
        <fullName evidence="1">Uncharacterized protein</fullName>
    </submittedName>
</protein>
<sequence length="158" mass="17501">MDASWAKVSAKALLRDANPLVRGGLYDDADALYRHFHRARPTGVNHAKIRKCLYLMRPGLIPVLDSRLLRLYGEPARAAARDLTGTYRRTYWAAIRNDLLRNGDAWDLLRAGMRCVDPDGGIVAEAADGLSDLRLLDILAWRMAATHHPDGPGQSKSA</sequence>
<evidence type="ECO:0000313" key="2">
    <source>
        <dbReference type="Proteomes" id="UP000649753"/>
    </source>
</evidence>
<name>A0A927QY63_9ACTN</name>